<feature type="domain" description="C3H1-type" evidence="7">
    <location>
        <begin position="241"/>
        <end position="269"/>
    </location>
</feature>
<evidence type="ECO:0000256" key="4">
    <source>
        <dbReference type="ARBA" id="ARBA00022833"/>
    </source>
</evidence>
<protein>
    <recommendedName>
        <fullName evidence="7">C3H1-type domain-containing protein</fullName>
    </recommendedName>
</protein>
<dbReference type="PROSITE" id="PS50103">
    <property type="entry name" value="ZF_C3H1"/>
    <property type="match status" value="3"/>
</dbReference>
<organism evidence="8 9">
    <name type="scientific">Sodiomyces alkalinus (strain CBS 110278 / VKM F-3762 / F11)</name>
    <name type="common">Alkaliphilic filamentous fungus</name>
    <dbReference type="NCBI Taxonomy" id="1314773"/>
    <lineage>
        <taxon>Eukaryota</taxon>
        <taxon>Fungi</taxon>
        <taxon>Dikarya</taxon>
        <taxon>Ascomycota</taxon>
        <taxon>Pezizomycotina</taxon>
        <taxon>Sordariomycetes</taxon>
        <taxon>Hypocreomycetidae</taxon>
        <taxon>Glomerellales</taxon>
        <taxon>Plectosphaerellaceae</taxon>
        <taxon>Sodiomyces</taxon>
    </lineage>
</organism>
<dbReference type="GO" id="GO:0005634">
    <property type="term" value="C:nucleus"/>
    <property type="evidence" value="ECO:0007669"/>
    <property type="project" value="TreeGrafter"/>
</dbReference>
<evidence type="ECO:0000256" key="5">
    <source>
        <dbReference type="PROSITE-ProRule" id="PRU00723"/>
    </source>
</evidence>
<evidence type="ECO:0000256" key="1">
    <source>
        <dbReference type="ARBA" id="ARBA00022723"/>
    </source>
</evidence>
<dbReference type="EMBL" id="ML119058">
    <property type="protein sequence ID" value="ROT36865.1"/>
    <property type="molecule type" value="Genomic_DNA"/>
</dbReference>
<dbReference type="SMART" id="SM00356">
    <property type="entry name" value="ZnF_C3H1"/>
    <property type="match status" value="5"/>
</dbReference>
<feature type="region of interest" description="Disordered" evidence="6">
    <location>
        <begin position="379"/>
        <end position="442"/>
    </location>
</feature>
<feature type="domain" description="C3H1-type" evidence="7">
    <location>
        <begin position="273"/>
        <end position="296"/>
    </location>
</feature>
<dbReference type="OrthoDB" id="410307at2759"/>
<evidence type="ECO:0000256" key="6">
    <source>
        <dbReference type="SAM" id="MobiDB-lite"/>
    </source>
</evidence>
<dbReference type="Proteomes" id="UP000272025">
    <property type="component" value="Unassembled WGS sequence"/>
</dbReference>
<gene>
    <name evidence="8" type="ORF">SODALDRAFT_208952</name>
</gene>
<evidence type="ECO:0000313" key="9">
    <source>
        <dbReference type="Proteomes" id="UP000272025"/>
    </source>
</evidence>
<keyword evidence="2" id="KW-0677">Repeat</keyword>
<dbReference type="FunFam" id="4.10.1000.10:FF:000035">
    <property type="entry name" value="CCCH zinc finger protein, variant"/>
    <property type="match status" value="1"/>
</dbReference>
<dbReference type="InterPro" id="IPR000571">
    <property type="entry name" value="Znf_CCCH"/>
</dbReference>
<name>A0A3N2PQV7_SODAK</name>
<dbReference type="PANTHER" id="PTHR46156">
    <property type="entry name" value="CCCH ZINGC FINGER"/>
    <property type="match status" value="1"/>
</dbReference>
<dbReference type="Pfam" id="PF00642">
    <property type="entry name" value="zf-CCCH"/>
    <property type="match status" value="2"/>
</dbReference>
<dbReference type="Gene3D" id="6.10.250.3220">
    <property type="match status" value="1"/>
</dbReference>
<keyword evidence="9" id="KW-1185">Reference proteome</keyword>
<keyword evidence="4 5" id="KW-0862">Zinc</keyword>
<evidence type="ECO:0000259" key="7">
    <source>
        <dbReference type="PROSITE" id="PS50103"/>
    </source>
</evidence>
<keyword evidence="1 5" id="KW-0479">Metal-binding</keyword>
<dbReference type="Gene3D" id="4.10.1000.10">
    <property type="entry name" value="Zinc finger, CCCH-type"/>
    <property type="match status" value="2"/>
</dbReference>
<dbReference type="GeneID" id="39575737"/>
<evidence type="ECO:0000313" key="8">
    <source>
        <dbReference type="EMBL" id="ROT36865.1"/>
    </source>
</evidence>
<evidence type="ECO:0000256" key="3">
    <source>
        <dbReference type="ARBA" id="ARBA00022771"/>
    </source>
</evidence>
<dbReference type="RefSeq" id="XP_028464671.1">
    <property type="nucleotide sequence ID" value="XM_028607259.1"/>
</dbReference>
<accession>A0A3N2PQV7</accession>
<dbReference type="STRING" id="1314773.A0A3N2PQV7"/>
<dbReference type="GO" id="GO:0008270">
    <property type="term" value="F:zinc ion binding"/>
    <property type="evidence" value="ECO:0007669"/>
    <property type="project" value="UniProtKB-KW"/>
</dbReference>
<evidence type="ECO:0000256" key="2">
    <source>
        <dbReference type="ARBA" id="ARBA00022737"/>
    </source>
</evidence>
<dbReference type="FunFam" id="4.10.1000.10:FF:000022">
    <property type="entry name" value="Zinc finger CCCH domain-containing protein 7"/>
    <property type="match status" value="1"/>
</dbReference>
<proteinExistence type="predicted"/>
<dbReference type="SUPFAM" id="SSF90229">
    <property type="entry name" value="CCCH zinc finger"/>
    <property type="match status" value="3"/>
</dbReference>
<keyword evidence="3 5" id="KW-0863">Zinc-finger</keyword>
<feature type="compositionally biased region" description="Acidic residues" evidence="6">
    <location>
        <begin position="386"/>
        <end position="417"/>
    </location>
</feature>
<dbReference type="AlphaFoldDB" id="A0A3N2PQV7"/>
<feature type="zinc finger region" description="C3H1-type" evidence="5">
    <location>
        <begin position="297"/>
        <end position="325"/>
    </location>
</feature>
<feature type="zinc finger region" description="C3H1-type" evidence="5">
    <location>
        <begin position="273"/>
        <end position="296"/>
    </location>
</feature>
<dbReference type="PANTHER" id="PTHR46156:SF1">
    <property type="entry name" value="ZINC FINGER CCCH DOMAIN-CONTAINING PROTEIN 3"/>
    <property type="match status" value="1"/>
</dbReference>
<dbReference type="InterPro" id="IPR036855">
    <property type="entry name" value="Znf_CCCH_sf"/>
</dbReference>
<feature type="domain" description="C3H1-type" evidence="7">
    <location>
        <begin position="297"/>
        <end position="325"/>
    </location>
</feature>
<feature type="region of interest" description="Disordered" evidence="6">
    <location>
        <begin position="30"/>
        <end position="55"/>
    </location>
</feature>
<feature type="zinc finger region" description="C3H1-type" evidence="5">
    <location>
        <begin position="241"/>
        <end position="269"/>
    </location>
</feature>
<sequence length="442" mass="47690">MASEDQELLAKIGQLAGKINRHKNQQAGIINHHPAHHRDNTYRRGSSSHHPSYRVGRFAPHRNRTLVMNNGGAQTGSPGTAEAVQTSGASTATSWVSKTARHRQLINSSVYERENQNRAKAIETTRKQQLADQNARETAKLSSHFQRHLGGGPAAGAAVAAAVAGPANHAPSIGHHEVEIHGIRFRVAHNGSKLVKVAGDLHSASETPKVATVGGVKFHRSRNGNLYRHGILKAQRQTGVKKVSEPCRTFSSTGTCPKGPGCRYIHDPSKVAVCRDFLQKGICPNGETCDLSHELTLQRTPTCLHYIKGHCANANCPYTHHHVSPSAPVCRAFGIYGYCEAGAGCTERHVAECPDFSNTGKCKTKGCKLLHRERASVLRKNQQEGEAGDDDDDHDHDLSSEDESADSDDVDSDEVDEFLGGNGDGDGSGDADLVAQRDYIAL</sequence>
<reference evidence="8 9" key="1">
    <citation type="journal article" date="2018" name="Mol. Ecol.">
        <title>The obligate alkalophilic soda-lake fungus Sodiomyces alkalinus has shifted to a protein diet.</title>
        <authorList>
            <person name="Grum-Grzhimaylo A.A."/>
            <person name="Falkoski D.L."/>
            <person name="van den Heuvel J."/>
            <person name="Valero-Jimenez C.A."/>
            <person name="Min B."/>
            <person name="Choi I.G."/>
            <person name="Lipzen A."/>
            <person name="Daum C.G."/>
            <person name="Aanen D.K."/>
            <person name="Tsang A."/>
            <person name="Henrissat B."/>
            <person name="Bilanenko E.N."/>
            <person name="de Vries R.P."/>
            <person name="van Kan J.A.L."/>
            <person name="Grigoriev I.V."/>
            <person name="Debets A.J.M."/>
        </authorList>
    </citation>
    <scope>NUCLEOTIDE SEQUENCE [LARGE SCALE GENOMIC DNA]</scope>
    <source>
        <strain evidence="8 9">F11</strain>
    </source>
</reference>